<keyword evidence="3" id="KW-1185">Reference proteome</keyword>
<dbReference type="Pfam" id="PF04248">
    <property type="entry name" value="NTP_transf_9"/>
    <property type="match status" value="1"/>
</dbReference>
<evidence type="ECO:0000313" key="3">
    <source>
        <dbReference type="Proteomes" id="UP000249949"/>
    </source>
</evidence>
<proteinExistence type="predicted"/>
<dbReference type="OrthoDB" id="88627at2157"/>
<dbReference type="InterPro" id="IPR038694">
    <property type="entry name" value="DUF427_sf"/>
</dbReference>
<accession>A0A2Z2HT31</accession>
<dbReference type="InterPro" id="IPR007361">
    <property type="entry name" value="DUF427"/>
</dbReference>
<sequence>MKAMWNNVVIAESDNTEIVEGNHYFPFDSIKLEFFTKTELTTVCGWKGKANYYSVTVDGKTNKDCAWYYAEPNDAANKIKGMVAFWNGIDIK</sequence>
<dbReference type="GeneID" id="32901219"/>
<dbReference type="Proteomes" id="UP000249949">
    <property type="component" value="Chromosome"/>
</dbReference>
<reference evidence="2 3" key="1">
    <citation type="journal article" date="2017" name="Environ. Microbiol.">
        <title>Genome and epigenome of a novel marine Thaumarchaeota strain suggest viral infection, phosphorothioation DNA modification and multiple restriction systems.</title>
        <authorList>
            <person name="Ahlgren N.A."/>
            <person name="Chen Y."/>
            <person name="Needham D.M."/>
            <person name="Parada A.E."/>
            <person name="Sachdeva R."/>
            <person name="Trinh V."/>
            <person name="Chen T."/>
            <person name="Fuhrman J.A."/>
        </authorList>
    </citation>
    <scope>NUCLEOTIDE SEQUENCE [LARGE SCALE GENOMIC DNA]</scope>
    <source>
        <strain evidence="2 3">SPOT01</strain>
    </source>
</reference>
<dbReference type="Gene3D" id="2.170.150.40">
    <property type="entry name" value="Domain of unknown function (DUF427)"/>
    <property type="match status" value="1"/>
</dbReference>
<dbReference type="EMBL" id="CP021324">
    <property type="protein sequence ID" value="ARS64360.1"/>
    <property type="molecule type" value="Genomic_DNA"/>
</dbReference>
<feature type="domain" description="DUF427" evidence="1">
    <location>
        <begin position="1"/>
        <end position="87"/>
    </location>
</feature>
<gene>
    <name evidence="2" type="ORF">NMSP_0739</name>
</gene>
<dbReference type="PANTHER" id="PTHR34310:SF5">
    <property type="entry name" value="DUF427 DOMAIN PROTEIN (AFU_ORTHOLOGUE AFUA_3G02220)"/>
    <property type="match status" value="1"/>
</dbReference>
<dbReference type="AlphaFoldDB" id="A0A2Z2HT31"/>
<organism evidence="2 3">
    <name type="scientific">Candidatus Nitrosomarinus catalinensis</name>
    <dbReference type="NCBI Taxonomy" id="1898749"/>
    <lineage>
        <taxon>Archaea</taxon>
        <taxon>Nitrososphaerota</taxon>
        <taxon>Nitrososphaeria</taxon>
        <taxon>Nitrosopumilales</taxon>
        <taxon>Nitrosopumilaceae</taxon>
        <taxon>Candidatus Nitrosomarinus</taxon>
    </lineage>
</organism>
<dbReference type="PANTHER" id="PTHR34310">
    <property type="entry name" value="DUF427 DOMAIN PROTEIN (AFU_ORTHOLOGUE AFUA_3G02220)"/>
    <property type="match status" value="1"/>
</dbReference>
<evidence type="ECO:0000259" key="1">
    <source>
        <dbReference type="Pfam" id="PF04248"/>
    </source>
</evidence>
<dbReference type="RefSeq" id="WP_086907483.1">
    <property type="nucleotide sequence ID" value="NZ_CP021324.1"/>
</dbReference>
<protein>
    <recommendedName>
        <fullName evidence="1">DUF427 domain-containing protein</fullName>
    </recommendedName>
</protein>
<evidence type="ECO:0000313" key="2">
    <source>
        <dbReference type="EMBL" id="ARS64360.1"/>
    </source>
</evidence>
<name>A0A2Z2HT31_9ARCH</name>
<dbReference type="KEGG" id="nct:NMSP_0739"/>